<dbReference type="KEGG" id="caqa:MICH65_0527"/>
<sequence length="413" mass="45164">MIGKIKTLLFSDTSRDTAVIMGGNLAVALGGTLFTIVVARSLSPINFGIFSAIFALATLFSSLADLGISSALINFLPKVKGGRSTIISVTFWMQLGIALLLSSLSLGFLPIRQDTLPGAQSLHIIYLSILIIPLVFESFALAILKAEKRFFFVSLIMTLDSWMKLILTYLLLRFNLLDISSVLLASIAASSLATAFAISKELKYVRPIFPKAQVSRIVHFAKWIALVRVFSVGISRIDIILLNAIGSSFQAGIYAASSRITLLYAMLVSSLGSVVAPRFSAFTTKQQVKDYILKLLLLTTFFALGMIALLEFAPLIIRIVYGEAYLSTVPIFRYLTYAMIPFLYATVTTNPLIFYFNKPNFIAFTTVIQIFIIVALDLALIPSFGAIAPAISLAVSNSVVLLLTGWKLIRLLK</sequence>
<evidence type="ECO:0000256" key="6">
    <source>
        <dbReference type="SAM" id="Phobius"/>
    </source>
</evidence>
<evidence type="ECO:0000256" key="3">
    <source>
        <dbReference type="ARBA" id="ARBA00022692"/>
    </source>
</evidence>
<evidence type="ECO:0000256" key="2">
    <source>
        <dbReference type="ARBA" id="ARBA00022475"/>
    </source>
</evidence>
<gene>
    <name evidence="7" type="ORF">MICH65_0527</name>
</gene>
<feature type="transmembrane region" description="Helical" evidence="6">
    <location>
        <begin position="123"/>
        <end position="144"/>
    </location>
</feature>
<protein>
    <recommendedName>
        <fullName evidence="9">Polysaccharide biosynthesis protein C-terminal domain-containing protein</fullName>
    </recommendedName>
</protein>
<keyword evidence="3 6" id="KW-0812">Transmembrane</keyword>
<reference evidence="8" key="1">
    <citation type="journal article" date="2020" name="Microorganisms">
        <title>Complete Genome of a Member of a New Bacterial Lineage in the Microgenomates Group Reveals an Unusual Nucleotide Composition Disparity Between Two Strands of DNA and Limited Metabolic Potential.</title>
        <authorList>
            <person name="Kadnikov V.V."/>
            <person name="Mardanov A.V."/>
            <person name="Beletsky A.V."/>
            <person name="Karnachuk O.V."/>
            <person name="Ravin N.V."/>
        </authorList>
    </citation>
    <scope>NUCLEOTIDE SEQUENCE [LARGE SCALE GENOMIC DNA]</scope>
</reference>
<keyword evidence="2" id="KW-1003">Cell membrane</keyword>
<dbReference type="EMBL" id="CP047901">
    <property type="protein sequence ID" value="QHO63508.1"/>
    <property type="molecule type" value="Genomic_DNA"/>
</dbReference>
<evidence type="ECO:0000256" key="1">
    <source>
        <dbReference type="ARBA" id="ARBA00004651"/>
    </source>
</evidence>
<proteinExistence type="predicted"/>
<feature type="transmembrane region" description="Helical" evidence="6">
    <location>
        <begin position="45"/>
        <end position="68"/>
    </location>
</feature>
<name>A0A857NHA8_9BACT</name>
<feature type="transmembrane region" description="Helical" evidence="6">
    <location>
        <begin position="387"/>
        <end position="409"/>
    </location>
</feature>
<feature type="transmembrane region" description="Helical" evidence="6">
    <location>
        <begin position="178"/>
        <end position="199"/>
    </location>
</feature>
<dbReference type="Pfam" id="PF13440">
    <property type="entry name" value="Polysacc_synt_3"/>
    <property type="match status" value="1"/>
</dbReference>
<evidence type="ECO:0008006" key="9">
    <source>
        <dbReference type="Google" id="ProtNLM"/>
    </source>
</evidence>
<dbReference type="PANTHER" id="PTHR30250:SF11">
    <property type="entry name" value="O-ANTIGEN TRANSPORTER-RELATED"/>
    <property type="match status" value="1"/>
</dbReference>
<feature type="transmembrane region" description="Helical" evidence="6">
    <location>
        <begin position="361"/>
        <end position="381"/>
    </location>
</feature>
<organism evidence="7 8">
    <name type="scientific">Candidatus Chazhemtobacterium aquaticus</name>
    <dbReference type="NCBI Taxonomy" id="2715735"/>
    <lineage>
        <taxon>Bacteria</taxon>
        <taxon>Candidatus Chazhemtobacteraceae</taxon>
        <taxon>Candidatus Chazhemtobacterium</taxon>
    </lineage>
</organism>
<comment type="subcellular location">
    <subcellularLocation>
        <location evidence="1">Cell membrane</location>
        <topology evidence="1">Multi-pass membrane protein</topology>
    </subcellularLocation>
</comment>
<feature type="transmembrane region" description="Helical" evidence="6">
    <location>
        <begin position="331"/>
        <end position="354"/>
    </location>
</feature>
<dbReference type="Proteomes" id="UP000463983">
    <property type="component" value="Chromosome"/>
</dbReference>
<feature type="transmembrane region" description="Helical" evidence="6">
    <location>
        <begin position="151"/>
        <end position="172"/>
    </location>
</feature>
<feature type="transmembrane region" description="Helical" evidence="6">
    <location>
        <begin position="251"/>
        <end position="275"/>
    </location>
</feature>
<evidence type="ECO:0000256" key="5">
    <source>
        <dbReference type="ARBA" id="ARBA00023136"/>
    </source>
</evidence>
<feature type="transmembrane region" description="Helical" evidence="6">
    <location>
        <begin position="295"/>
        <end position="319"/>
    </location>
</feature>
<keyword evidence="5 6" id="KW-0472">Membrane</keyword>
<feature type="transmembrane region" description="Helical" evidence="6">
    <location>
        <begin position="89"/>
        <end position="111"/>
    </location>
</feature>
<dbReference type="GO" id="GO:0005886">
    <property type="term" value="C:plasma membrane"/>
    <property type="evidence" value="ECO:0007669"/>
    <property type="project" value="UniProtKB-SubCell"/>
</dbReference>
<accession>A0A857NHA8</accession>
<evidence type="ECO:0000313" key="8">
    <source>
        <dbReference type="Proteomes" id="UP000463983"/>
    </source>
</evidence>
<dbReference type="AlphaFoldDB" id="A0A857NHA8"/>
<feature type="transmembrane region" description="Helical" evidence="6">
    <location>
        <begin position="220"/>
        <end position="245"/>
    </location>
</feature>
<dbReference type="RefSeq" id="WP_161931887.1">
    <property type="nucleotide sequence ID" value="NZ_CP047901.1"/>
</dbReference>
<keyword evidence="8" id="KW-1185">Reference proteome</keyword>
<feature type="transmembrane region" description="Helical" evidence="6">
    <location>
        <begin position="20"/>
        <end position="39"/>
    </location>
</feature>
<keyword evidence="4 6" id="KW-1133">Transmembrane helix</keyword>
<evidence type="ECO:0000313" key="7">
    <source>
        <dbReference type="EMBL" id="QHO63508.1"/>
    </source>
</evidence>
<dbReference type="PANTHER" id="PTHR30250">
    <property type="entry name" value="PST FAMILY PREDICTED COLANIC ACID TRANSPORTER"/>
    <property type="match status" value="1"/>
</dbReference>
<evidence type="ECO:0000256" key="4">
    <source>
        <dbReference type="ARBA" id="ARBA00022989"/>
    </source>
</evidence>
<dbReference type="InterPro" id="IPR050833">
    <property type="entry name" value="Poly_Biosynth_Transport"/>
</dbReference>